<comment type="caution">
    <text evidence="2">The sequence shown here is derived from an EMBL/GenBank/DDBJ whole genome shotgun (WGS) entry which is preliminary data.</text>
</comment>
<gene>
    <name evidence="2" type="ORF">GCM10007875_22000</name>
</gene>
<organism evidence="2 3">
    <name type="scientific">Limnobacter litoralis</name>
    <dbReference type="NCBI Taxonomy" id="481366"/>
    <lineage>
        <taxon>Bacteria</taxon>
        <taxon>Pseudomonadati</taxon>
        <taxon>Pseudomonadota</taxon>
        <taxon>Betaproteobacteria</taxon>
        <taxon>Burkholderiales</taxon>
        <taxon>Burkholderiaceae</taxon>
        <taxon>Limnobacter</taxon>
    </lineage>
</organism>
<evidence type="ECO:0008006" key="4">
    <source>
        <dbReference type="Google" id="ProtNLM"/>
    </source>
</evidence>
<accession>A0ABQ5YWH5</accession>
<proteinExistence type="predicted"/>
<keyword evidence="3" id="KW-1185">Reference proteome</keyword>
<evidence type="ECO:0000256" key="1">
    <source>
        <dbReference type="SAM" id="SignalP"/>
    </source>
</evidence>
<dbReference type="EMBL" id="BSOJ01000027">
    <property type="protein sequence ID" value="GLR27109.1"/>
    <property type="molecule type" value="Genomic_DNA"/>
</dbReference>
<protein>
    <recommendedName>
        <fullName evidence="4">Lipoprotein</fullName>
    </recommendedName>
</protein>
<dbReference type="Proteomes" id="UP001156664">
    <property type="component" value="Unassembled WGS sequence"/>
</dbReference>
<keyword evidence="1" id="KW-0732">Signal</keyword>
<dbReference type="RefSeq" id="WP_284281824.1">
    <property type="nucleotide sequence ID" value="NZ_BSOJ01000027.1"/>
</dbReference>
<evidence type="ECO:0000313" key="3">
    <source>
        <dbReference type="Proteomes" id="UP001156664"/>
    </source>
</evidence>
<sequence length="139" mass="16077">MKKNVLWVAFLSCAASMIWLSPAQARTSVDFGVYVTPGPYYGYRHHHHRGYYRDYDAYPVVPVYPYGYTYEPPVVVVPAPVSPPVYVERYDRDDDADYDGGRPGPANYWYRCDKPKGYYPYVRKCKGGWHTEVPSAPYD</sequence>
<evidence type="ECO:0000313" key="2">
    <source>
        <dbReference type="EMBL" id="GLR27109.1"/>
    </source>
</evidence>
<feature type="chain" id="PRO_5046929272" description="Lipoprotein" evidence="1">
    <location>
        <begin position="26"/>
        <end position="139"/>
    </location>
</feature>
<reference evidence="3" key="1">
    <citation type="journal article" date="2019" name="Int. J. Syst. Evol. Microbiol.">
        <title>The Global Catalogue of Microorganisms (GCM) 10K type strain sequencing project: providing services to taxonomists for standard genome sequencing and annotation.</title>
        <authorList>
            <consortium name="The Broad Institute Genomics Platform"/>
            <consortium name="The Broad Institute Genome Sequencing Center for Infectious Disease"/>
            <person name="Wu L."/>
            <person name="Ma J."/>
        </authorList>
    </citation>
    <scope>NUCLEOTIDE SEQUENCE [LARGE SCALE GENOMIC DNA]</scope>
    <source>
        <strain evidence="3">NBRC 105857</strain>
    </source>
</reference>
<name>A0ABQ5YWH5_9BURK</name>
<feature type="signal peptide" evidence="1">
    <location>
        <begin position="1"/>
        <end position="25"/>
    </location>
</feature>